<dbReference type="InterPro" id="IPR015915">
    <property type="entry name" value="Kelch-typ_b-propeller"/>
</dbReference>
<dbReference type="PANTHER" id="PTHR46093:SF18">
    <property type="entry name" value="FIBRONECTIN TYPE-III DOMAIN-CONTAINING PROTEIN"/>
    <property type="match status" value="1"/>
</dbReference>
<dbReference type="PANTHER" id="PTHR46093">
    <property type="entry name" value="ACYL-COA-BINDING DOMAIN-CONTAINING PROTEIN 5"/>
    <property type="match status" value="1"/>
</dbReference>
<keyword evidence="1" id="KW-0880">Kelch repeat</keyword>
<accession>A0AAU9IY80</accession>
<evidence type="ECO:0000313" key="4">
    <source>
        <dbReference type="Proteomes" id="UP001162131"/>
    </source>
</evidence>
<dbReference type="Gene3D" id="2.120.10.80">
    <property type="entry name" value="Kelch-type beta propeller"/>
    <property type="match status" value="1"/>
</dbReference>
<comment type="caution">
    <text evidence="3">The sequence shown here is derived from an EMBL/GenBank/DDBJ whole genome shotgun (WGS) entry which is preliminary data.</text>
</comment>
<evidence type="ECO:0000256" key="1">
    <source>
        <dbReference type="ARBA" id="ARBA00022441"/>
    </source>
</evidence>
<proteinExistence type="predicted"/>
<sequence>MVWILNYFLIIAYGLEFHTFPITDSPPNPRKGLIMDAIPSHNSMVGFGGYENRESIYSDIWQFNVTSNTWNALFGTNNYSPDGRYCGGGFYRYKSEEYCIWGGRSSKGVLNDIWCFHLRYFTWREIEINGNTIVNSRYKIGYTSWNETGITMFAVFGGISTDALSRDLFM</sequence>
<keyword evidence="2" id="KW-0677">Repeat</keyword>
<dbReference type="Proteomes" id="UP001162131">
    <property type="component" value="Unassembled WGS sequence"/>
</dbReference>
<protein>
    <submittedName>
        <fullName evidence="3">Uncharacterized protein</fullName>
    </submittedName>
</protein>
<dbReference type="AlphaFoldDB" id="A0AAU9IY80"/>
<name>A0AAU9IY80_9CILI</name>
<gene>
    <name evidence="3" type="ORF">BSTOLATCC_MIC20612</name>
</gene>
<organism evidence="3 4">
    <name type="scientific">Blepharisma stoltei</name>
    <dbReference type="NCBI Taxonomy" id="1481888"/>
    <lineage>
        <taxon>Eukaryota</taxon>
        <taxon>Sar</taxon>
        <taxon>Alveolata</taxon>
        <taxon>Ciliophora</taxon>
        <taxon>Postciliodesmatophora</taxon>
        <taxon>Heterotrichea</taxon>
        <taxon>Heterotrichida</taxon>
        <taxon>Blepharismidae</taxon>
        <taxon>Blepharisma</taxon>
    </lineage>
</organism>
<reference evidence="3" key="1">
    <citation type="submission" date="2021-09" db="EMBL/GenBank/DDBJ databases">
        <authorList>
            <consortium name="AG Swart"/>
            <person name="Singh M."/>
            <person name="Singh A."/>
            <person name="Seah K."/>
            <person name="Emmerich C."/>
        </authorList>
    </citation>
    <scope>NUCLEOTIDE SEQUENCE</scope>
    <source>
        <strain evidence="3">ATCC30299</strain>
    </source>
</reference>
<evidence type="ECO:0000256" key="2">
    <source>
        <dbReference type="ARBA" id="ARBA00022737"/>
    </source>
</evidence>
<dbReference type="Pfam" id="PF24681">
    <property type="entry name" value="Kelch_KLHDC2_KLHL20_DRC7"/>
    <property type="match status" value="1"/>
</dbReference>
<keyword evidence="4" id="KW-1185">Reference proteome</keyword>
<dbReference type="SUPFAM" id="SSF117281">
    <property type="entry name" value="Kelch motif"/>
    <property type="match status" value="1"/>
</dbReference>
<dbReference type="EMBL" id="CAJZBQ010000020">
    <property type="protein sequence ID" value="CAG9318129.1"/>
    <property type="molecule type" value="Genomic_DNA"/>
</dbReference>
<evidence type="ECO:0000313" key="3">
    <source>
        <dbReference type="EMBL" id="CAG9318129.1"/>
    </source>
</evidence>